<evidence type="ECO:0000256" key="3">
    <source>
        <dbReference type="ARBA" id="ARBA00022741"/>
    </source>
</evidence>
<dbReference type="AlphaFoldDB" id="A0A2X3BFE4"/>
<dbReference type="GO" id="GO:0051302">
    <property type="term" value="P:regulation of cell division"/>
    <property type="evidence" value="ECO:0007669"/>
    <property type="project" value="TreeGrafter"/>
</dbReference>
<comment type="catalytic activity">
    <reaction evidence="6">
        <text>L-threonyl-[protein] + ATP = 3-O-(5'-adenylyl)-L-threonyl-[protein] + diphosphate</text>
        <dbReference type="Rhea" id="RHEA:54292"/>
        <dbReference type="Rhea" id="RHEA-COMP:11060"/>
        <dbReference type="Rhea" id="RHEA-COMP:13847"/>
        <dbReference type="ChEBI" id="CHEBI:30013"/>
        <dbReference type="ChEBI" id="CHEBI:30616"/>
        <dbReference type="ChEBI" id="CHEBI:33019"/>
        <dbReference type="ChEBI" id="CHEBI:138113"/>
        <dbReference type="EC" id="2.7.7.108"/>
    </reaction>
</comment>
<evidence type="ECO:0000313" key="9">
    <source>
        <dbReference type="EMBL" id="SQB99541.1"/>
    </source>
</evidence>
<keyword evidence="4" id="KW-0067">ATP-binding</keyword>
<sequence length="263" mass="30603">MQYQEYALNKKINHKNIAIAIGLNEVDNLKPSSYFYQALETSSTYKELEEKLNTHYQSSKITKTREMECDLVSKRIAEIIDEEGFSFSPVSLKSIHKKLFSGVFPQGLEAFIGRFRDINIFKNEEILNNKASVLYGDFSEIESLLEYDFAQEKKIDYTELSTAQKVCSIANFISNIWQIHPFREGNTRTIATFTIKYLKARGYTTNNEIFKDNAVYFRNALVLANYENLAKNIRADFSFLYSFFESLFEDKELKPMPKCAYKL</sequence>
<keyword evidence="1" id="KW-0808">Transferase</keyword>
<evidence type="ECO:0000313" key="10">
    <source>
        <dbReference type="Proteomes" id="UP000250166"/>
    </source>
</evidence>
<name>A0A2X3BFE4_9HELI</name>
<comment type="catalytic activity">
    <reaction evidence="7">
        <text>L-tyrosyl-[protein] + ATP = O-(5'-adenylyl)-L-tyrosyl-[protein] + diphosphate</text>
        <dbReference type="Rhea" id="RHEA:54288"/>
        <dbReference type="Rhea" id="RHEA-COMP:10136"/>
        <dbReference type="Rhea" id="RHEA-COMP:13846"/>
        <dbReference type="ChEBI" id="CHEBI:30616"/>
        <dbReference type="ChEBI" id="CHEBI:33019"/>
        <dbReference type="ChEBI" id="CHEBI:46858"/>
        <dbReference type="ChEBI" id="CHEBI:83624"/>
        <dbReference type="EC" id="2.7.7.108"/>
    </reaction>
</comment>
<keyword evidence="3" id="KW-0547">Nucleotide-binding</keyword>
<organism evidence="9 10">
    <name type="scientific">Helicobacter fennelliae</name>
    <dbReference type="NCBI Taxonomy" id="215"/>
    <lineage>
        <taxon>Bacteria</taxon>
        <taxon>Pseudomonadati</taxon>
        <taxon>Campylobacterota</taxon>
        <taxon>Epsilonproteobacteria</taxon>
        <taxon>Campylobacterales</taxon>
        <taxon>Helicobacteraceae</taxon>
        <taxon>Helicobacter</taxon>
    </lineage>
</organism>
<evidence type="ECO:0000256" key="1">
    <source>
        <dbReference type="ARBA" id="ARBA00022679"/>
    </source>
</evidence>
<dbReference type="RefSeq" id="WP_112058992.1">
    <property type="nucleotide sequence ID" value="NZ_UAWL01000006.1"/>
</dbReference>
<accession>A0A2X3BFE4</accession>
<evidence type="ECO:0000256" key="5">
    <source>
        <dbReference type="ARBA" id="ARBA00034531"/>
    </source>
</evidence>
<dbReference type="Proteomes" id="UP000250166">
    <property type="component" value="Unassembled WGS sequence"/>
</dbReference>
<dbReference type="EMBL" id="UAWL01000006">
    <property type="protein sequence ID" value="SQB99541.1"/>
    <property type="molecule type" value="Genomic_DNA"/>
</dbReference>
<keyword evidence="9" id="KW-0132">Cell division</keyword>
<dbReference type="Gene3D" id="1.10.3290.10">
    <property type="entry name" value="Fido-like domain"/>
    <property type="match status" value="1"/>
</dbReference>
<dbReference type="PANTHER" id="PTHR39560">
    <property type="entry name" value="PROTEIN ADENYLYLTRANSFERASE FIC-RELATED"/>
    <property type="match status" value="1"/>
</dbReference>
<evidence type="ECO:0000256" key="4">
    <source>
        <dbReference type="ARBA" id="ARBA00022840"/>
    </source>
</evidence>
<dbReference type="SUPFAM" id="SSF140931">
    <property type="entry name" value="Fic-like"/>
    <property type="match status" value="1"/>
</dbReference>
<dbReference type="GO" id="GO:0005524">
    <property type="term" value="F:ATP binding"/>
    <property type="evidence" value="ECO:0007669"/>
    <property type="project" value="UniProtKB-KW"/>
</dbReference>
<reference evidence="9 10" key="1">
    <citation type="submission" date="2018-06" db="EMBL/GenBank/DDBJ databases">
        <authorList>
            <consortium name="Pathogen Informatics"/>
            <person name="Doyle S."/>
        </authorList>
    </citation>
    <scope>NUCLEOTIDE SEQUENCE [LARGE SCALE GENOMIC DNA]</scope>
    <source>
        <strain evidence="9 10">NCTC13102</strain>
    </source>
</reference>
<evidence type="ECO:0000256" key="6">
    <source>
        <dbReference type="ARBA" id="ARBA00047939"/>
    </source>
</evidence>
<evidence type="ECO:0000259" key="8">
    <source>
        <dbReference type="PROSITE" id="PS51459"/>
    </source>
</evidence>
<dbReference type="EC" id="2.7.7.108" evidence="5"/>
<keyword evidence="9" id="KW-0131">Cell cycle</keyword>
<dbReference type="GO" id="GO:0070733">
    <property type="term" value="F:AMPylase activity"/>
    <property type="evidence" value="ECO:0007669"/>
    <property type="project" value="UniProtKB-EC"/>
</dbReference>
<dbReference type="GO" id="GO:0051301">
    <property type="term" value="P:cell division"/>
    <property type="evidence" value="ECO:0007669"/>
    <property type="project" value="UniProtKB-KW"/>
</dbReference>
<keyword evidence="2" id="KW-0548">Nucleotidyltransferase</keyword>
<evidence type="ECO:0000256" key="2">
    <source>
        <dbReference type="ARBA" id="ARBA00022695"/>
    </source>
</evidence>
<evidence type="ECO:0000256" key="7">
    <source>
        <dbReference type="ARBA" id="ARBA00048696"/>
    </source>
</evidence>
<gene>
    <name evidence="9" type="ORF">NCTC13102_01866</name>
</gene>
<dbReference type="Pfam" id="PF02661">
    <property type="entry name" value="Fic"/>
    <property type="match status" value="1"/>
</dbReference>
<feature type="domain" description="Fido" evidence="8">
    <location>
        <begin position="87"/>
        <end position="242"/>
    </location>
</feature>
<dbReference type="InterPro" id="IPR003812">
    <property type="entry name" value="Fido"/>
</dbReference>
<dbReference type="InterPro" id="IPR036597">
    <property type="entry name" value="Fido-like_dom_sf"/>
</dbReference>
<protein>
    <recommendedName>
        <fullName evidence="5">protein adenylyltransferase</fullName>
        <ecNumber evidence="5">2.7.7.108</ecNumber>
    </recommendedName>
</protein>
<dbReference type="PROSITE" id="PS51459">
    <property type="entry name" value="FIDO"/>
    <property type="match status" value="1"/>
</dbReference>
<dbReference type="PANTHER" id="PTHR39560:SF1">
    <property type="entry name" value="PROTEIN ADENYLYLTRANSFERASE FIC-RELATED"/>
    <property type="match status" value="1"/>
</dbReference>
<proteinExistence type="predicted"/>